<keyword evidence="1" id="KW-0472">Membrane</keyword>
<dbReference type="AlphaFoldDB" id="A0AAF3ER96"/>
<accession>A0AAF3ER96</accession>
<keyword evidence="1" id="KW-1133">Transmembrane helix</keyword>
<feature type="transmembrane region" description="Helical" evidence="1">
    <location>
        <begin position="12"/>
        <end position="29"/>
    </location>
</feature>
<organism evidence="2 3">
    <name type="scientific">Mesorhabditis belari</name>
    <dbReference type="NCBI Taxonomy" id="2138241"/>
    <lineage>
        <taxon>Eukaryota</taxon>
        <taxon>Metazoa</taxon>
        <taxon>Ecdysozoa</taxon>
        <taxon>Nematoda</taxon>
        <taxon>Chromadorea</taxon>
        <taxon>Rhabditida</taxon>
        <taxon>Rhabditina</taxon>
        <taxon>Rhabditomorpha</taxon>
        <taxon>Rhabditoidea</taxon>
        <taxon>Rhabditidae</taxon>
        <taxon>Mesorhabditinae</taxon>
        <taxon>Mesorhabditis</taxon>
    </lineage>
</organism>
<protein>
    <submittedName>
        <fullName evidence="3">Uncharacterized protein</fullName>
    </submittedName>
</protein>
<keyword evidence="1" id="KW-0812">Transmembrane</keyword>
<proteinExistence type="predicted"/>
<evidence type="ECO:0000256" key="1">
    <source>
        <dbReference type="SAM" id="Phobius"/>
    </source>
</evidence>
<evidence type="ECO:0000313" key="3">
    <source>
        <dbReference type="WBParaSite" id="MBELARI_LOCUS16525"/>
    </source>
</evidence>
<name>A0AAF3ER96_9BILA</name>
<keyword evidence="2" id="KW-1185">Reference proteome</keyword>
<dbReference type="WBParaSite" id="MBELARI_LOCUS16525">
    <property type="protein sequence ID" value="MBELARI_LOCUS16525"/>
    <property type="gene ID" value="MBELARI_LOCUS16525"/>
</dbReference>
<reference evidence="3" key="1">
    <citation type="submission" date="2024-02" db="UniProtKB">
        <authorList>
            <consortium name="WormBaseParasite"/>
        </authorList>
    </citation>
    <scope>IDENTIFICATION</scope>
</reference>
<evidence type="ECO:0000313" key="2">
    <source>
        <dbReference type="Proteomes" id="UP000887575"/>
    </source>
</evidence>
<sequence>MTDSIQNLLPPPAYDEIGILLMILAWFYFE</sequence>
<dbReference type="Proteomes" id="UP000887575">
    <property type="component" value="Unassembled WGS sequence"/>
</dbReference>